<reference evidence="1 2" key="1">
    <citation type="submission" date="2022-05" db="EMBL/GenBank/DDBJ databases">
        <title>A multi-omics perspective on studying reproductive biology in Daphnia sinensis.</title>
        <authorList>
            <person name="Jia J."/>
        </authorList>
    </citation>
    <scope>NUCLEOTIDE SEQUENCE [LARGE SCALE GENOMIC DNA]</scope>
    <source>
        <strain evidence="1 2">WSL</strain>
    </source>
</reference>
<keyword evidence="2" id="KW-1185">Reference proteome</keyword>
<dbReference type="EMBL" id="WJBH02000010">
    <property type="protein sequence ID" value="KAI9552289.1"/>
    <property type="molecule type" value="Genomic_DNA"/>
</dbReference>
<dbReference type="AlphaFoldDB" id="A0AAD5KHE1"/>
<organism evidence="1 2">
    <name type="scientific">Daphnia sinensis</name>
    <dbReference type="NCBI Taxonomy" id="1820382"/>
    <lineage>
        <taxon>Eukaryota</taxon>
        <taxon>Metazoa</taxon>
        <taxon>Ecdysozoa</taxon>
        <taxon>Arthropoda</taxon>
        <taxon>Crustacea</taxon>
        <taxon>Branchiopoda</taxon>
        <taxon>Diplostraca</taxon>
        <taxon>Cladocera</taxon>
        <taxon>Anomopoda</taxon>
        <taxon>Daphniidae</taxon>
        <taxon>Daphnia</taxon>
        <taxon>Daphnia similis group</taxon>
    </lineage>
</organism>
<evidence type="ECO:0000313" key="2">
    <source>
        <dbReference type="Proteomes" id="UP000820818"/>
    </source>
</evidence>
<sequence>MTKETDIEEADPIIAKLKKTGCLEKHYAVLECWDKHKDWRKCQGEVHDFRNCVTIYDKTKSASESK</sequence>
<dbReference type="PANTHER" id="PTHR13639:SF2">
    <property type="entry name" value="CYTOCHROME C OXIDASE ASSEMBLY FACTOR 4 HOMOLOG, MITOCHONDRIAL"/>
    <property type="match status" value="1"/>
</dbReference>
<name>A0AAD5KHE1_9CRUS</name>
<dbReference type="PANTHER" id="PTHR13639">
    <property type="entry name" value="CYTOCHROME C OXIDASE ASSEMBLY FACTOR 4 HOMOLOG, MITOCHONDRIAL"/>
    <property type="match status" value="1"/>
</dbReference>
<dbReference type="InterPro" id="IPR039870">
    <property type="entry name" value="Coa4-like"/>
</dbReference>
<dbReference type="Proteomes" id="UP000820818">
    <property type="component" value="Linkage Group LG10"/>
</dbReference>
<accession>A0AAD5KHE1</accession>
<proteinExistence type="predicted"/>
<protein>
    <submittedName>
        <fullName evidence="1">Coiled coil helix coiled coil helix</fullName>
    </submittedName>
</protein>
<dbReference type="GO" id="GO:0033617">
    <property type="term" value="P:mitochondrial respiratory chain complex IV assembly"/>
    <property type="evidence" value="ECO:0007669"/>
    <property type="project" value="InterPro"/>
</dbReference>
<dbReference type="GO" id="GO:0005758">
    <property type="term" value="C:mitochondrial intermembrane space"/>
    <property type="evidence" value="ECO:0007669"/>
    <property type="project" value="InterPro"/>
</dbReference>
<gene>
    <name evidence="1" type="ORF">GHT06_022653</name>
</gene>
<comment type="caution">
    <text evidence="1">The sequence shown here is derived from an EMBL/GenBank/DDBJ whole genome shotgun (WGS) entry which is preliminary data.</text>
</comment>
<evidence type="ECO:0000313" key="1">
    <source>
        <dbReference type="EMBL" id="KAI9552289.1"/>
    </source>
</evidence>